<evidence type="ECO:0000256" key="3">
    <source>
        <dbReference type="ARBA" id="ARBA00023274"/>
    </source>
</evidence>
<evidence type="ECO:0000256" key="2">
    <source>
        <dbReference type="ARBA" id="ARBA00022980"/>
    </source>
</evidence>
<dbReference type="HAMAP" id="MF_01302_B">
    <property type="entry name" value="Ribosomal_uS8_B"/>
    <property type="match status" value="1"/>
</dbReference>
<evidence type="ECO:0000256" key="6">
    <source>
        <dbReference type="RuleBase" id="RU003660"/>
    </source>
</evidence>
<name>A0A0G0X3E3_9BACT</name>
<dbReference type="InterPro" id="IPR035987">
    <property type="entry name" value="Ribosomal_uS8_sf"/>
</dbReference>
<dbReference type="PANTHER" id="PTHR11758">
    <property type="entry name" value="40S RIBOSOMAL PROTEIN S15A"/>
    <property type="match status" value="1"/>
</dbReference>
<evidence type="ECO:0000256" key="1">
    <source>
        <dbReference type="ARBA" id="ARBA00006471"/>
    </source>
</evidence>
<dbReference type="Pfam" id="PF00410">
    <property type="entry name" value="Ribosomal_S8"/>
    <property type="match status" value="1"/>
</dbReference>
<keyword evidence="3 5" id="KW-0687">Ribonucleoprotein</keyword>
<dbReference type="GO" id="GO:0006412">
    <property type="term" value="P:translation"/>
    <property type="evidence" value="ECO:0007669"/>
    <property type="project" value="UniProtKB-UniRule"/>
</dbReference>
<evidence type="ECO:0000256" key="5">
    <source>
        <dbReference type="HAMAP-Rule" id="MF_01302"/>
    </source>
</evidence>
<dbReference type="GO" id="GO:1990904">
    <property type="term" value="C:ribonucleoprotein complex"/>
    <property type="evidence" value="ECO:0007669"/>
    <property type="project" value="UniProtKB-KW"/>
</dbReference>
<dbReference type="Gene3D" id="3.30.1490.10">
    <property type="match status" value="1"/>
</dbReference>
<evidence type="ECO:0000313" key="8">
    <source>
        <dbReference type="Proteomes" id="UP000034190"/>
    </source>
</evidence>
<dbReference type="InterPro" id="IPR047863">
    <property type="entry name" value="Ribosomal_uS8_CS"/>
</dbReference>
<accession>A0A0G0X3E3</accession>
<evidence type="ECO:0000256" key="4">
    <source>
        <dbReference type="ARBA" id="ARBA00035258"/>
    </source>
</evidence>
<dbReference type="FunFam" id="3.30.1490.10:FF:000001">
    <property type="entry name" value="30S ribosomal protein S8"/>
    <property type="match status" value="1"/>
</dbReference>
<protein>
    <recommendedName>
        <fullName evidence="4 5">Small ribosomal subunit protein uS8</fullName>
    </recommendedName>
</protein>
<keyword evidence="5" id="KW-0694">RNA-binding</keyword>
<reference evidence="7 8" key="1">
    <citation type="journal article" date="2015" name="Nature">
        <title>rRNA introns, odd ribosomes, and small enigmatic genomes across a large radiation of phyla.</title>
        <authorList>
            <person name="Brown C.T."/>
            <person name="Hug L.A."/>
            <person name="Thomas B.C."/>
            <person name="Sharon I."/>
            <person name="Castelle C.J."/>
            <person name="Singh A."/>
            <person name="Wilkins M.J."/>
            <person name="Williams K.H."/>
            <person name="Banfield J.F."/>
        </authorList>
    </citation>
    <scope>NUCLEOTIDE SEQUENCE [LARGE SCALE GENOMIC DNA]</scope>
</reference>
<dbReference type="GO" id="GO:0003735">
    <property type="term" value="F:structural constituent of ribosome"/>
    <property type="evidence" value="ECO:0007669"/>
    <property type="project" value="InterPro"/>
</dbReference>
<organism evidence="7 8">
    <name type="scientific">Candidatus Falkowbacteria bacterium GW2011_GWA2_41_14</name>
    <dbReference type="NCBI Taxonomy" id="1618635"/>
    <lineage>
        <taxon>Bacteria</taxon>
        <taxon>Candidatus Falkowiibacteriota</taxon>
    </lineage>
</organism>
<comment type="caution">
    <text evidence="7">The sequence shown here is derived from an EMBL/GenBank/DDBJ whole genome shotgun (WGS) entry which is preliminary data.</text>
</comment>
<dbReference type="Proteomes" id="UP000034190">
    <property type="component" value="Unassembled WGS sequence"/>
</dbReference>
<dbReference type="PROSITE" id="PS00053">
    <property type="entry name" value="RIBOSOMAL_S8"/>
    <property type="match status" value="1"/>
</dbReference>
<dbReference type="GO" id="GO:0005840">
    <property type="term" value="C:ribosome"/>
    <property type="evidence" value="ECO:0007669"/>
    <property type="project" value="UniProtKB-KW"/>
</dbReference>
<proteinExistence type="inferred from homology"/>
<dbReference type="EMBL" id="LCAP01000015">
    <property type="protein sequence ID" value="KKR91145.1"/>
    <property type="molecule type" value="Genomic_DNA"/>
</dbReference>
<gene>
    <name evidence="5" type="primary">rpsH</name>
    <name evidence="7" type="ORF">UU43_C0015G0003</name>
</gene>
<dbReference type="SUPFAM" id="SSF56047">
    <property type="entry name" value="Ribosomal protein S8"/>
    <property type="match status" value="1"/>
</dbReference>
<dbReference type="AlphaFoldDB" id="A0A0G0X3E3"/>
<sequence>MTDPIADMLTRIRNAQAVNKKTVVLPMSKIKYSIAKILTQNGWIEKAEIIKVAAKKNSSSAFNEIKIDLKYRNGRPAISSLKKISTPGRRVYANKTELPRVLNNLGMAIISTSKGLLTNKEAKKQGVGGEVICEIY</sequence>
<dbReference type="GO" id="GO:0019843">
    <property type="term" value="F:rRNA binding"/>
    <property type="evidence" value="ECO:0007669"/>
    <property type="project" value="UniProtKB-UniRule"/>
</dbReference>
<dbReference type="NCBIfam" id="NF001109">
    <property type="entry name" value="PRK00136.1"/>
    <property type="match status" value="1"/>
</dbReference>
<dbReference type="GO" id="GO:0005737">
    <property type="term" value="C:cytoplasm"/>
    <property type="evidence" value="ECO:0007669"/>
    <property type="project" value="UniProtKB-ARBA"/>
</dbReference>
<keyword evidence="2 5" id="KW-0689">Ribosomal protein</keyword>
<dbReference type="InterPro" id="IPR000630">
    <property type="entry name" value="Ribosomal_uS8"/>
</dbReference>
<dbReference type="Gene3D" id="3.30.1370.30">
    <property type="match status" value="1"/>
</dbReference>
<dbReference type="PATRIC" id="fig|1618635.3.peg.501"/>
<comment type="similarity">
    <text evidence="1 5 6">Belongs to the universal ribosomal protein uS8 family.</text>
</comment>
<keyword evidence="5" id="KW-0699">rRNA-binding</keyword>
<comment type="subunit">
    <text evidence="5">Part of the 30S ribosomal subunit. Contacts proteins S5 and S12.</text>
</comment>
<comment type="function">
    <text evidence="5">One of the primary rRNA binding proteins, it binds directly to 16S rRNA central domain where it helps coordinate assembly of the platform of the 30S subunit.</text>
</comment>
<evidence type="ECO:0000313" key="7">
    <source>
        <dbReference type="EMBL" id="KKR91145.1"/>
    </source>
</evidence>